<evidence type="ECO:0000313" key="2">
    <source>
        <dbReference type="EnsemblPlants" id="Zm00001eb150660_P001"/>
    </source>
</evidence>
<feature type="transmembrane region" description="Helical" evidence="1">
    <location>
        <begin position="80"/>
        <end position="100"/>
    </location>
</feature>
<dbReference type="EnsemblPlants" id="Zm00001eb150660_T001">
    <property type="protein sequence ID" value="Zm00001eb150660_P001"/>
    <property type="gene ID" value="Zm00001eb150660"/>
</dbReference>
<dbReference type="InParanoid" id="A0A804NC52"/>
<keyword evidence="1" id="KW-1133">Transmembrane helix</keyword>
<reference evidence="2" key="3">
    <citation type="submission" date="2021-05" db="UniProtKB">
        <authorList>
            <consortium name="EnsemblPlants"/>
        </authorList>
    </citation>
    <scope>IDENTIFICATION</scope>
    <source>
        <strain evidence="2">cv. B73</strain>
    </source>
</reference>
<sequence>MVNTVKKWLQVFCRETFRLEIEGAVYNCVGLGTSIWETCLLFAFFSKPGFPDGRPSSAAQPFLVSSGPLDLLFSLLRSELVVLLKSGVCCVQSVIVVLVGRCCTRRA</sequence>
<reference evidence="2" key="2">
    <citation type="submission" date="2019-07" db="EMBL/GenBank/DDBJ databases">
        <authorList>
            <person name="Seetharam A."/>
            <person name="Woodhouse M."/>
            <person name="Cannon E."/>
        </authorList>
    </citation>
    <scope>NUCLEOTIDE SEQUENCE [LARGE SCALE GENOMIC DNA]</scope>
    <source>
        <strain evidence="2">cv. B73</strain>
    </source>
</reference>
<keyword evidence="1" id="KW-0812">Transmembrane</keyword>
<accession>A0A804NC52</accession>
<keyword evidence="3" id="KW-1185">Reference proteome</keyword>
<feature type="transmembrane region" description="Helical" evidence="1">
    <location>
        <begin position="24"/>
        <end position="45"/>
    </location>
</feature>
<dbReference type="AlphaFoldDB" id="A0A804NC52"/>
<reference evidence="3" key="1">
    <citation type="submission" date="2015-12" db="EMBL/GenBank/DDBJ databases">
        <title>Update maize B73 reference genome by single molecule sequencing technologies.</title>
        <authorList>
            <consortium name="Maize Genome Sequencing Project"/>
            <person name="Ware D."/>
        </authorList>
    </citation>
    <scope>NUCLEOTIDE SEQUENCE [LARGE SCALE GENOMIC DNA]</scope>
    <source>
        <strain evidence="3">cv. B73</strain>
    </source>
</reference>
<protein>
    <submittedName>
        <fullName evidence="2">Uncharacterized protein</fullName>
    </submittedName>
</protein>
<dbReference type="Proteomes" id="UP000007305">
    <property type="component" value="Chromosome 3"/>
</dbReference>
<evidence type="ECO:0000256" key="1">
    <source>
        <dbReference type="SAM" id="Phobius"/>
    </source>
</evidence>
<evidence type="ECO:0000313" key="3">
    <source>
        <dbReference type="Proteomes" id="UP000007305"/>
    </source>
</evidence>
<proteinExistence type="predicted"/>
<name>A0A804NC52_MAIZE</name>
<dbReference type="Gramene" id="Zm00001eb150660_T001">
    <property type="protein sequence ID" value="Zm00001eb150660_P001"/>
    <property type="gene ID" value="Zm00001eb150660"/>
</dbReference>
<organism evidence="2 3">
    <name type="scientific">Zea mays</name>
    <name type="common">Maize</name>
    <dbReference type="NCBI Taxonomy" id="4577"/>
    <lineage>
        <taxon>Eukaryota</taxon>
        <taxon>Viridiplantae</taxon>
        <taxon>Streptophyta</taxon>
        <taxon>Embryophyta</taxon>
        <taxon>Tracheophyta</taxon>
        <taxon>Spermatophyta</taxon>
        <taxon>Magnoliopsida</taxon>
        <taxon>Liliopsida</taxon>
        <taxon>Poales</taxon>
        <taxon>Poaceae</taxon>
        <taxon>PACMAD clade</taxon>
        <taxon>Panicoideae</taxon>
        <taxon>Andropogonodae</taxon>
        <taxon>Andropogoneae</taxon>
        <taxon>Tripsacinae</taxon>
        <taxon>Zea</taxon>
    </lineage>
</organism>
<keyword evidence="1" id="KW-0472">Membrane</keyword>